<accession>A0AAV7NBS9</accession>
<evidence type="ECO:0000313" key="3">
    <source>
        <dbReference type="Proteomes" id="UP001066276"/>
    </source>
</evidence>
<dbReference type="EMBL" id="JANPWB010000012">
    <property type="protein sequence ID" value="KAJ1112037.1"/>
    <property type="molecule type" value="Genomic_DNA"/>
</dbReference>
<organism evidence="2 3">
    <name type="scientific">Pleurodeles waltl</name>
    <name type="common">Iberian ribbed newt</name>
    <dbReference type="NCBI Taxonomy" id="8319"/>
    <lineage>
        <taxon>Eukaryota</taxon>
        <taxon>Metazoa</taxon>
        <taxon>Chordata</taxon>
        <taxon>Craniata</taxon>
        <taxon>Vertebrata</taxon>
        <taxon>Euteleostomi</taxon>
        <taxon>Amphibia</taxon>
        <taxon>Batrachia</taxon>
        <taxon>Caudata</taxon>
        <taxon>Salamandroidea</taxon>
        <taxon>Salamandridae</taxon>
        <taxon>Pleurodelinae</taxon>
        <taxon>Pleurodeles</taxon>
    </lineage>
</organism>
<gene>
    <name evidence="2" type="ORF">NDU88_000309</name>
</gene>
<protein>
    <submittedName>
        <fullName evidence="2">Uncharacterized protein</fullName>
    </submittedName>
</protein>
<feature type="region of interest" description="Disordered" evidence="1">
    <location>
        <begin position="32"/>
        <end position="75"/>
    </location>
</feature>
<reference evidence="2" key="1">
    <citation type="journal article" date="2022" name="bioRxiv">
        <title>Sequencing and chromosome-scale assembly of the giantPleurodeles waltlgenome.</title>
        <authorList>
            <person name="Brown T."/>
            <person name="Elewa A."/>
            <person name="Iarovenko S."/>
            <person name="Subramanian E."/>
            <person name="Araus A.J."/>
            <person name="Petzold A."/>
            <person name="Susuki M."/>
            <person name="Suzuki K.-i.T."/>
            <person name="Hayashi T."/>
            <person name="Toyoda A."/>
            <person name="Oliveira C."/>
            <person name="Osipova E."/>
            <person name="Leigh N.D."/>
            <person name="Simon A."/>
            <person name="Yun M.H."/>
        </authorList>
    </citation>
    <scope>NUCLEOTIDE SEQUENCE</scope>
    <source>
        <strain evidence="2">20211129_DDA</strain>
        <tissue evidence="2">Liver</tissue>
    </source>
</reference>
<comment type="caution">
    <text evidence="2">The sequence shown here is derived from an EMBL/GenBank/DDBJ whole genome shotgun (WGS) entry which is preliminary data.</text>
</comment>
<evidence type="ECO:0000313" key="2">
    <source>
        <dbReference type="EMBL" id="KAJ1112037.1"/>
    </source>
</evidence>
<dbReference type="AlphaFoldDB" id="A0AAV7NBS9"/>
<name>A0AAV7NBS9_PLEWA</name>
<evidence type="ECO:0000256" key="1">
    <source>
        <dbReference type="SAM" id="MobiDB-lite"/>
    </source>
</evidence>
<proteinExistence type="predicted"/>
<sequence>METTTTPDGAVKESVDVPTGVFGDIPLQLPASPGSYLRQGGGGDMDMCRVRNSRPLEASPGDGVGQEQGLRLTSS</sequence>
<keyword evidence="3" id="KW-1185">Reference proteome</keyword>
<dbReference type="Proteomes" id="UP001066276">
    <property type="component" value="Chromosome 8"/>
</dbReference>